<organism evidence="1 2">
    <name type="scientific">Achromobacter deleyi</name>
    <dbReference type="NCBI Taxonomy" id="1353891"/>
    <lineage>
        <taxon>Bacteria</taxon>
        <taxon>Pseudomonadati</taxon>
        <taxon>Pseudomonadota</taxon>
        <taxon>Betaproteobacteria</taxon>
        <taxon>Burkholderiales</taxon>
        <taxon>Alcaligenaceae</taxon>
        <taxon>Achromobacter</taxon>
    </lineage>
</organism>
<dbReference type="EMBL" id="CADIJO010000001">
    <property type="protein sequence ID" value="CAB3656407.1"/>
    <property type="molecule type" value="Genomic_DNA"/>
</dbReference>
<accession>A0A6S6Z238</accession>
<evidence type="ECO:0000313" key="1">
    <source>
        <dbReference type="EMBL" id="CAB3656407.1"/>
    </source>
</evidence>
<name>A0A6S6Z238_9BURK</name>
<reference evidence="1 2" key="1">
    <citation type="submission" date="2020-04" db="EMBL/GenBank/DDBJ databases">
        <authorList>
            <person name="De Canck E."/>
        </authorList>
    </citation>
    <scope>NUCLEOTIDE SEQUENCE [LARGE SCALE GENOMIC DNA]</scope>
    <source>
        <strain evidence="1 2">LMG 3458</strain>
    </source>
</reference>
<dbReference type="Proteomes" id="UP000494111">
    <property type="component" value="Unassembled WGS sequence"/>
</dbReference>
<gene>
    <name evidence="1" type="ORF">LMG3458_00344</name>
</gene>
<evidence type="ECO:0000313" key="2">
    <source>
        <dbReference type="Proteomes" id="UP000494111"/>
    </source>
</evidence>
<dbReference type="AlphaFoldDB" id="A0A6S6Z238"/>
<proteinExistence type="predicted"/>
<sequence length="56" mass="5992">MRACGREFRMRMLAAAGSRPGAALYGGASFGYNQLASDMRCRTALGDTGRFTVSAR</sequence>
<protein>
    <submittedName>
        <fullName evidence="1">Uncharacterized protein</fullName>
    </submittedName>
</protein>